<organism evidence="16 17">
    <name type="scientific">Pseudoalteromonas phenolica</name>
    <dbReference type="NCBI Taxonomy" id="161398"/>
    <lineage>
        <taxon>Bacteria</taxon>
        <taxon>Pseudomonadati</taxon>
        <taxon>Pseudomonadota</taxon>
        <taxon>Gammaproteobacteria</taxon>
        <taxon>Alteromonadales</taxon>
        <taxon>Pseudoalteromonadaceae</taxon>
        <taxon>Pseudoalteromonas</taxon>
    </lineage>
</organism>
<accession>A0A0S2K866</accession>
<dbReference type="AlphaFoldDB" id="A0A0S2K866"/>
<feature type="domain" description="Photolyase/cryptochrome alpha/beta" evidence="15">
    <location>
        <begin position="1"/>
        <end position="128"/>
    </location>
</feature>
<dbReference type="InterPro" id="IPR014729">
    <property type="entry name" value="Rossmann-like_a/b/a_fold"/>
</dbReference>
<evidence type="ECO:0000313" key="17">
    <source>
        <dbReference type="Proteomes" id="UP000061457"/>
    </source>
</evidence>
<dbReference type="GO" id="GO:0000719">
    <property type="term" value="P:photoreactive repair"/>
    <property type="evidence" value="ECO:0007669"/>
    <property type="project" value="UniProtKB-ARBA"/>
</dbReference>
<comment type="similarity">
    <text evidence="14">Belongs to the DNA photolyase family.</text>
</comment>
<dbReference type="InterPro" id="IPR036134">
    <property type="entry name" value="Crypto/Photolyase_FAD-like_sf"/>
</dbReference>
<evidence type="ECO:0000256" key="9">
    <source>
        <dbReference type="ARBA" id="ARBA00033999"/>
    </source>
</evidence>
<keyword evidence="7 14" id="KW-0157">Chromophore</keyword>
<reference evidence="16 17" key="1">
    <citation type="submission" date="2015-11" db="EMBL/GenBank/DDBJ databases">
        <authorList>
            <person name="Zhang Y."/>
            <person name="Guo Z."/>
        </authorList>
    </citation>
    <scope>NUCLEOTIDE SEQUENCE [LARGE SCALE GENOMIC DNA]</scope>
    <source>
        <strain evidence="16 17">KCTC 12086</strain>
    </source>
</reference>
<feature type="binding site" evidence="12">
    <location>
        <begin position="269"/>
        <end position="276"/>
    </location>
    <ligand>
        <name>FAD</name>
        <dbReference type="ChEBI" id="CHEBI:57692"/>
    </ligand>
</feature>
<evidence type="ECO:0000256" key="11">
    <source>
        <dbReference type="ARBA" id="ARBA00083107"/>
    </source>
</evidence>
<feature type="binding site" evidence="12">
    <location>
        <position position="266"/>
    </location>
    <ligand>
        <name>FAD</name>
        <dbReference type="ChEBI" id="CHEBI:57692"/>
    </ligand>
</feature>
<feature type="binding site" evidence="12">
    <location>
        <begin position="367"/>
        <end position="369"/>
    </location>
    <ligand>
        <name>FAD</name>
        <dbReference type="ChEBI" id="CHEBI:57692"/>
    </ligand>
</feature>
<dbReference type="KEGG" id="pphe:PP2015_3722"/>
<dbReference type="InterPro" id="IPR005101">
    <property type="entry name" value="Cryptochr/Photolyase_FAD-bd"/>
</dbReference>
<evidence type="ECO:0000256" key="5">
    <source>
        <dbReference type="ARBA" id="ARBA00022630"/>
    </source>
</evidence>
<dbReference type="InterPro" id="IPR002081">
    <property type="entry name" value="Cryptochrome/DNA_photolyase_1"/>
</dbReference>
<dbReference type="InterPro" id="IPR018394">
    <property type="entry name" value="DNA_photolyase_1_CS_C"/>
</dbReference>
<dbReference type="STRING" id="161398.PP2015_3722"/>
<dbReference type="PANTHER" id="PTHR11455:SF9">
    <property type="entry name" value="CRYPTOCHROME CIRCADIAN CLOCK 5 ISOFORM X1"/>
    <property type="match status" value="1"/>
</dbReference>
<dbReference type="Gene3D" id="1.25.40.80">
    <property type="match status" value="1"/>
</dbReference>
<evidence type="ECO:0000313" key="16">
    <source>
        <dbReference type="EMBL" id="ALO44194.1"/>
    </source>
</evidence>
<keyword evidence="6 12" id="KW-0274">FAD</keyword>
<feature type="binding site" evidence="12">
    <location>
        <position position="215"/>
    </location>
    <ligand>
        <name>FAD</name>
        <dbReference type="ChEBI" id="CHEBI:57692"/>
    </ligand>
</feature>
<keyword evidence="16" id="KW-0456">Lyase</keyword>
<evidence type="ECO:0000256" key="3">
    <source>
        <dbReference type="ARBA" id="ARBA00013149"/>
    </source>
</evidence>
<evidence type="ECO:0000256" key="10">
    <source>
        <dbReference type="ARBA" id="ARBA00059220"/>
    </source>
</evidence>
<comment type="cofactor">
    <cofactor evidence="1">
        <name>(6R)-5,10-methylene-5,6,7,8-tetrahydrofolate</name>
        <dbReference type="ChEBI" id="CHEBI:15636"/>
    </cofactor>
</comment>
<feature type="site" description="Electron transfer via tryptophanyl radical" evidence="13">
    <location>
        <position position="301"/>
    </location>
</feature>
<comment type="function">
    <text evidence="10">Involved in repair of UV radiation-induced DNA damage. Catalyzes the light-dependent monomerization (300-600 nm) of cyclobutyl pyrimidine dimers (in cis-syn configuration), which are formed between adjacent bases on the same DNA strand upon exposure to ultraviolet radiation.</text>
</comment>
<dbReference type="EC" id="4.1.99.3" evidence="3"/>
<evidence type="ECO:0000256" key="12">
    <source>
        <dbReference type="PIRSR" id="PIRSR602081-1"/>
    </source>
</evidence>
<dbReference type="Gene3D" id="1.10.579.10">
    <property type="entry name" value="DNA Cyclobutane Dipyrimidine Photolyase, subunit A, domain 3"/>
    <property type="match status" value="1"/>
</dbReference>
<keyword evidence="5 12" id="KW-0285">Flavoprotein</keyword>
<dbReference type="PROSITE" id="PS51645">
    <property type="entry name" value="PHR_CRY_ALPHA_BETA"/>
    <property type="match status" value="1"/>
</dbReference>
<dbReference type="GO" id="GO:0009416">
    <property type="term" value="P:response to light stimulus"/>
    <property type="evidence" value="ECO:0007669"/>
    <property type="project" value="TreeGrafter"/>
</dbReference>
<dbReference type="Gene3D" id="3.40.50.620">
    <property type="entry name" value="HUPs"/>
    <property type="match status" value="1"/>
</dbReference>
<evidence type="ECO:0000256" key="6">
    <source>
        <dbReference type="ARBA" id="ARBA00022827"/>
    </source>
</evidence>
<sequence>MSALYWIRKDFRLDDNPALIQALSQGCKQAIFISTPHTWQRHNIAPVQVDFMARHLAWFEQQLNAQGIELTVIYGSDFNIQIEQLLNFCSEHQITRVFANSQLEIDEIDRDKQVAARIELNLFESDVMLPKGSVRNKQGEMFKVYTPFKKAWLQAVKQSGFDQSYLGNLAAVDVEFDEHKFSFDYPIVESSKWPLADTALRQVLPRFLAEKHDDYELYRDRPDLKATSGLSPYLAIGAISPKRVFIELINHAPNVLEDMKAPQFSWLNELIWREFYRHLLDAFPNLSKNKDFQEKFHGFRWPDHQAKFELWSNAQTGFPIVDAAIKQLKQTGWMHNRLRMIVASFLTKHLLVDWRKGEAFFMQHLIDGDLAANNGGWQWAAGTGCDAQPYFRIFNPLTQSEKFDPNGDFIRKYLPELENVPTKHIHAPQAYLAATGQSDVYPDAIVDLKEARNQALEYYKSELP</sequence>
<protein>
    <recommendedName>
        <fullName evidence="4">Deoxyribodipyrimidine photo-lyase</fullName>
        <ecNumber evidence="3">4.1.99.3</ecNumber>
    </recommendedName>
    <alternativeName>
        <fullName evidence="8">DNA photolyase</fullName>
    </alternativeName>
    <alternativeName>
        <fullName evidence="11">Photoreactivating enzyme</fullName>
    </alternativeName>
</protein>
<dbReference type="FunFam" id="1.10.579.10:FF:000003">
    <property type="entry name" value="Deoxyribodipyrimidine photo-lyase"/>
    <property type="match status" value="1"/>
</dbReference>
<dbReference type="OrthoDB" id="9772484at2"/>
<proteinExistence type="inferred from homology"/>
<evidence type="ECO:0000256" key="7">
    <source>
        <dbReference type="ARBA" id="ARBA00022991"/>
    </source>
</evidence>
<gene>
    <name evidence="16" type="ORF">PP2015_3722</name>
</gene>
<comment type="similarity">
    <text evidence="2">Belongs to the DNA photolyase class-1 family.</text>
</comment>
<dbReference type="RefSeq" id="WP_058032071.1">
    <property type="nucleotide sequence ID" value="NZ_CP013188.1"/>
</dbReference>
<dbReference type="Pfam" id="PF00875">
    <property type="entry name" value="DNA_photolyase"/>
    <property type="match status" value="1"/>
</dbReference>
<dbReference type="PRINTS" id="PR00147">
    <property type="entry name" value="DNAPHOTLYASE"/>
</dbReference>
<dbReference type="InterPro" id="IPR036155">
    <property type="entry name" value="Crypto/Photolyase_N_sf"/>
</dbReference>
<dbReference type="GO" id="GO:0003904">
    <property type="term" value="F:deoxyribodipyrimidine photo-lyase activity"/>
    <property type="evidence" value="ECO:0007669"/>
    <property type="project" value="UniProtKB-EC"/>
</dbReference>
<evidence type="ECO:0000256" key="8">
    <source>
        <dbReference type="ARBA" id="ARBA00031671"/>
    </source>
</evidence>
<feature type="site" description="Electron transfer via tryptophanyl radical" evidence="13">
    <location>
        <position position="354"/>
    </location>
</feature>
<evidence type="ECO:0000256" key="4">
    <source>
        <dbReference type="ARBA" id="ARBA00014046"/>
    </source>
</evidence>
<dbReference type="Proteomes" id="UP000061457">
    <property type="component" value="Chromosome II"/>
</dbReference>
<dbReference type="EMBL" id="CP013188">
    <property type="protein sequence ID" value="ALO44194.1"/>
    <property type="molecule type" value="Genomic_DNA"/>
</dbReference>
<feature type="binding site" evidence="12">
    <location>
        <begin position="227"/>
        <end position="231"/>
    </location>
    <ligand>
        <name>FAD</name>
        <dbReference type="ChEBI" id="CHEBI:57692"/>
    </ligand>
</feature>
<evidence type="ECO:0000256" key="1">
    <source>
        <dbReference type="ARBA" id="ARBA00001932"/>
    </source>
</evidence>
<dbReference type="GO" id="GO:0071949">
    <property type="term" value="F:FAD binding"/>
    <property type="evidence" value="ECO:0007669"/>
    <property type="project" value="TreeGrafter"/>
</dbReference>
<dbReference type="InterPro" id="IPR006050">
    <property type="entry name" value="DNA_photolyase_N"/>
</dbReference>
<comment type="cofactor">
    <cofactor evidence="12">
        <name>FAD</name>
        <dbReference type="ChEBI" id="CHEBI:57692"/>
    </cofactor>
    <text evidence="12">Binds 1 FAD per subunit.</text>
</comment>
<evidence type="ECO:0000259" key="15">
    <source>
        <dbReference type="PROSITE" id="PS51645"/>
    </source>
</evidence>
<dbReference type="SUPFAM" id="SSF48173">
    <property type="entry name" value="Cryptochrome/photolyase FAD-binding domain"/>
    <property type="match status" value="1"/>
</dbReference>
<dbReference type="SUPFAM" id="SSF52425">
    <property type="entry name" value="Cryptochrome/photolyase, N-terminal domain"/>
    <property type="match status" value="1"/>
</dbReference>
<evidence type="ECO:0000256" key="14">
    <source>
        <dbReference type="RuleBase" id="RU004182"/>
    </source>
</evidence>
<name>A0A0S2K866_9GAMM</name>
<dbReference type="NCBIfam" id="NF007955">
    <property type="entry name" value="PRK10674.1"/>
    <property type="match status" value="1"/>
</dbReference>
<evidence type="ECO:0000256" key="13">
    <source>
        <dbReference type="PIRSR" id="PIRSR602081-2"/>
    </source>
</evidence>
<dbReference type="Pfam" id="PF03441">
    <property type="entry name" value="FAD_binding_7"/>
    <property type="match status" value="1"/>
</dbReference>
<comment type="catalytic activity">
    <reaction evidence="9">
        <text>cyclobutadipyrimidine (in DNA) = 2 pyrimidine residues (in DNA).</text>
        <dbReference type="EC" id="4.1.99.3"/>
    </reaction>
</comment>
<dbReference type="PATRIC" id="fig|161398.10.peg.3805"/>
<evidence type="ECO:0000256" key="2">
    <source>
        <dbReference type="ARBA" id="ARBA00005862"/>
    </source>
</evidence>
<dbReference type="GO" id="GO:0003677">
    <property type="term" value="F:DNA binding"/>
    <property type="evidence" value="ECO:0007669"/>
    <property type="project" value="TreeGrafter"/>
</dbReference>
<dbReference type="PROSITE" id="PS00691">
    <property type="entry name" value="DNA_PHOTOLYASES_1_2"/>
    <property type="match status" value="1"/>
</dbReference>
<keyword evidence="17" id="KW-1185">Reference proteome</keyword>
<dbReference type="PANTHER" id="PTHR11455">
    <property type="entry name" value="CRYPTOCHROME"/>
    <property type="match status" value="1"/>
</dbReference>
<feature type="site" description="Electron transfer via tryptophanyl radical" evidence="13">
    <location>
        <position position="377"/>
    </location>
</feature>